<protein>
    <submittedName>
        <fullName evidence="5">Elicitor-responsive protein 1-like</fullName>
    </submittedName>
</protein>
<reference evidence="4" key="1">
    <citation type="journal article" date="2013" name="Nat. Biotechnol.">
        <title>Draft genome sequence of chickpea (Cicer arietinum) provides a resource for trait improvement.</title>
        <authorList>
            <person name="Varshney R.K."/>
            <person name="Song C."/>
            <person name="Saxena R.K."/>
            <person name="Azam S."/>
            <person name="Yu S."/>
            <person name="Sharpe A.G."/>
            <person name="Cannon S."/>
            <person name="Baek J."/>
            <person name="Rosen B.D."/>
            <person name="Tar'an B."/>
            <person name="Millan T."/>
            <person name="Zhang X."/>
            <person name="Ramsay L.D."/>
            <person name="Iwata A."/>
            <person name="Wang Y."/>
            <person name="Nelson W."/>
            <person name="Farmer A.D."/>
            <person name="Gaur P.M."/>
            <person name="Soderlund C."/>
            <person name="Penmetsa R.V."/>
            <person name="Xu C."/>
            <person name="Bharti A.K."/>
            <person name="He W."/>
            <person name="Winter P."/>
            <person name="Zhao S."/>
            <person name="Hane J.K."/>
            <person name="Carrasquilla-Garcia N."/>
            <person name="Condie J.A."/>
            <person name="Upadhyaya H.D."/>
            <person name="Luo M.C."/>
            <person name="Thudi M."/>
            <person name="Gowda C.L."/>
            <person name="Singh N.P."/>
            <person name="Lichtenzveig J."/>
            <person name="Gali K.K."/>
            <person name="Rubio J."/>
            <person name="Nadarajan N."/>
            <person name="Dolezel J."/>
            <person name="Bansal K.C."/>
            <person name="Xu X."/>
            <person name="Edwards D."/>
            <person name="Zhang G."/>
            <person name="Kahl G."/>
            <person name="Gil J."/>
            <person name="Singh K.B."/>
            <person name="Datta S.K."/>
            <person name="Jackson S.A."/>
            <person name="Wang J."/>
            <person name="Cook D.R."/>
        </authorList>
    </citation>
    <scope>NUCLEOTIDE SEQUENCE [LARGE SCALE GENOMIC DNA]</scope>
    <source>
        <strain evidence="4">cv. CDC Frontier</strain>
    </source>
</reference>
<evidence type="ECO:0000256" key="2">
    <source>
        <dbReference type="ARBA" id="ARBA00022837"/>
    </source>
</evidence>
<accession>A0A1S2XN86</accession>
<keyword evidence="1" id="KW-0479">Metal-binding</keyword>
<keyword evidence="2" id="KW-0106">Calcium</keyword>
<dbReference type="PANTHER" id="PTHR46502:SF15">
    <property type="entry name" value="16 KDA PHLOEM PROTEIN 1"/>
    <property type="match status" value="1"/>
</dbReference>
<reference evidence="5" key="2">
    <citation type="submission" date="2025-08" db="UniProtKB">
        <authorList>
            <consortium name="RefSeq"/>
        </authorList>
    </citation>
    <scope>IDENTIFICATION</scope>
    <source>
        <tissue evidence="5">Etiolated seedlings</tissue>
    </source>
</reference>
<evidence type="ECO:0000256" key="1">
    <source>
        <dbReference type="ARBA" id="ARBA00022723"/>
    </source>
</evidence>
<dbReference type="Pfam" id="PF00168">
    <property type="entry name" value="C2"/>
    <property type="match status" value="1"/>
</dbReference>
<feature type="domain" description="C2" evidence="3">
    <location>
        <begin position="1"/>
        <end position="108"/>
    </location>
</feature>
<dbReference type="PANTHER" id="PTHR46502">
    <property type="entry name" value="C2 DOMAIN-CONTAINING"/>
    <property type="match status" value="1"/>
</dbReference>
<proteinExistence type="predicted"/>
<name>A0A1S2XN86_CICAR</name>
<evidence type="ECO:0000259" key="3">
    <source>
        <dbReference type="PROSITE" id="PS50004"/>
    </source>
</evidence>
<dbReference type="RefSeq" id="XP_004490894.1">
    <property type="nucleotide sequence ID" value="XM_004490837.3"/>
</dbReference>
<dbReference type="Gene3D" id="2.60.40.150">
    <property type="entry name" value="C2 domain"/>
    <property type="match status" value="1"/>
</dbReference>
<dbReference type="GeneID" id="101500397"/>
<dbReference type="SUPFAM" id="SSF49562">
    <property type="entry name" value="C2 domain (Calcium/lipid-binding domain, CaLB)"/>
    <property type="match status" value="1"/>
</dbReference>
<dbReference type="SMART" id="SM00239">
    <property type="entry name" value="C2"/>
    <property type="match status" value="1"/>
</dbReference>
<dbReference type="AlphaFoldDB" id="A0A1S2XN86"/>
<dbReference type="InterPro" id="IPR035892">
    <property type="entry name" value="C2_domain_sf"/>
</dbReference>
<dbReference type="PaxDb" id="3827-XP_004490894.1"/>
<evidence type="ECO:0000313" key="4">
    <source>
        <dbReference type="Proteomes" id="UP000087171"/>
    </source>
</evidence>
<dbReference type="STRING" id="3827.A0A1S2XN86"/>
<dbReference type="Proteomes" id="UP000087171">
    <property type="component" value="Chromosome Ca2"/>
</dbReference>
<dbReference type="OrthoDB" id="419768at2759"/>
<dbReference type="KEGG" id="cam:101500397"/>
<dbReference type="eggNOG" id="KOG1030">
    <property type="taxonomic scope" value="Eukaryota"/>
</dbReference>
<gene>
    <name evidence="5" type="primary">LOC101500397</name>
</gene>
<evidence type="ECO:0000313" key="5">
    <source>
        <dbReference type="RefSeq" id="XP_004490894.1"/>
    </source>
</evidence>
<dbReference type="InterPro" id="IPR000008">
    <property type="entry name" value="C2_dom"/>
</dbReference>
<dbReference type="GO" id="GO:0046872">
    <property type="term" value="F:metal ion binding"/>
    <property type="evidence" value="ECO:0007669"/>
    <property type="project" value="UniProtKB-KW"/>
</dbReference>
<organism evidence="4 5">
    <name type="scientific">Cicer arietinum</name>
    <name type="common">Chickpea</name>
    <name type="synonym">Garbanzo</name>
    <dbReference type="NCBI Taxonomy" id="3827"/>
    <lineage>
        <taxon>Eukaryota</taxon>
        <taxon>Viridiplantae</taxon>
        <taxon>Streptophyta</taxon>
        <taxon>Embryophyta</taxon>
        <taxon>Tracheophyta</taxon>
        <taxon>Spermatophyta</taxon>
        <taxon>Magnoliopsida</taxon>
        <taxon>eudicotyledons</taxon>
        <taxon>Gunneridae</taxon>
        <taxon>Pentapetalae</taxon>
        <taxon>rosids</taxon>
        <taxon>fabids</taxon>
        <taxon>Fabales</taxon>
        <taxon>Fabaceae</taxon>
        <taxon>Papilionoideae</taxon>
        <taxon>50 kb inversion clade</taxon>
        <taxon>NPAAA clade</taxon>
        <taxon>Hologalegina</taxon>
        <taxon>IRL clade</taxon>
        <taxon>Cicereae</taxon>
        <taxon>Cicer</taxon>
    </lineage>
</organism>
<keyword evidence="4" id="KW-1185">Reference proteome</keyword>
<dbReference type="PROSITE" id="PS50004">
    <property type="entry name" value="C2"/>
    <property type="match status" value="1"/>
</dbReference>
<sequence>MAIGLMEVHLVKAKGLNSTCFFGGMEDPYVLIQYEGQEKRSNVAKSRGRNHVWDEKFVFKVEKHGSSDKHKLIFKIMDKDTFSADDFIGQAIIYVKDLLGESVQNGVAKLPPLKYRVVRADQSYRGEIDVAITFTPKVEDGFIEEDIGGWKQSSYYLS</sequence>